<dbReference type="InterPro" id="IPR042099">
    <property type="entry name" value="ANL_N_sf"/>
</dbReference>
<reference evidence="3" key="3">
    <citation type="submission" date="2010-09" db="EMBL/GenBank/DDBJ databases">
        <title>Annotation of Gaeumannomyces graminis var. tritici R3-111a-1.</title>
        <authorList>
            <consortium name="The Broad Institute Genome Sequencing Platform"/>
            <person name="Ma L.-J."/>
            <person name="Dead R."/>
            <person name="Young S.K."/>
            <person name="Zeng Q."/>
            <person name="Gargeya S."/>
            <person name="Fitzgerald M."/>
            <person name="Haas B."/>
            <person name="Abouelleil A."/>
            <person name="Alvarado L."/>
            <person name="Arachchi H.M."/>
            <person name="Berlin A."/>
            <person name="Brown A."/>
            <person name="Chapman S.B."/>
            <person name="Chen Z."/>
            <person name="Dunbar C."/>
            <person name="Freedman E."/>
            <person name="Gearin G."/>
            <person name="Gellesch M."/>
            <person name="Goldberg J."/>
            <person name="Griggs A."/>
            <person name="Gujja S."/>
            <person name="Heiman D."/>
            <person name="Howarth C."/>
            <person name="Larson L."/>
            <person name="Lui A."/>
            <person name="MacDonald P.J.P."/>
            <person name="Mehta T."/>
            <person name="Montmayeur A."/>
            <person name="Murphy C."/>
            <person name="Neiman D."/>
            <person name="Pearson M."/>
            <person name="Priest M."/>
            <person name="Roberts A."/>
            <person name="Saif S."/>
            <person name="Shea T."/>
            <person name="Shenoy N."/>
            <person name="Sisk P."/>
            <person name="Stolte C."/>
            <person name="Sykes S."/>
            <person name="Yandava C."/>
            <person name="Wortman J."/>
            <person name="Nusbaum C."/>
            <person name="Birren B."/>
        </authorList>
    </citation>
    <scope>NUCLEOTIDE SEQUENCE</scope>
    <source>
        <strain evidence="3">R3-111a-1</strain>
    </source>
</reference>
<dbReference type="Pfam" id="PF00501">
    <property type="entry name" value="AMP-binding"/>
    <property type="match status" value="1"/>
</dbReference>
<dbReference type="Gene3D" id="3.30.300.30">
    <property type="match status" value="1"/>
</dbReference>
<dbReference type="AlphaFoldDB" id="J3PDY1"/>
<dbReference type="Proteomes" id="UP000006039">
    <property type="component" value="Unassembled WGS sequence"/>
</dbReference>
<sequence length="585" mass="63641">MVFYPPAWVPQLPFDPPDSISIEEFMTNEQYGRASASNSLNPFTCGLTGRTYTNAEASARTDRIARALAGRLGWRPRGGGTAWDKVVAIFSANAVDYRSVLHAVHRLDGIATPANAAYSVQELTHQLAASGAKALVTCAPLLETALAAAQAAGIARDRVFVMWVPGTPEARQQLQGLVTVDDLVDEGARLPELERVAWPRGQGARQPAFLCFSSGTSGLPKAVMISHRNVIANVMQFTAHDSVAAERRGGLGRQATLGLLPFSHIYALVVIVHAGTYRGDGVVTLPKFELGSFLEAIQRFKISQLYVVPPIIIQLTRNADKCKKYDLSSVRCVFSGAAPLGEETVANLKSIYPHWLVTQGYGMTETSTVVCSTSEHDIVTRSSGSLVAMTKAKLMDEHGNEVTALDTPGELYVQSPSVTLGYLNNEKATAETFVHHDDGRWIRTGDEVLVTLSPAGHEHFVVVDRIKELIKVKGHQVAPAELEAHLLTHPFVEDCSVIQVPDDRAGEVPKAFVVRSAAARAAPGGDVEVVRAVEKHVEEHKAPYKWLKGGVEFVDEIPKSPSGKILRRLLRDREKEKRRAQGSKM</sequence>
<dbReference type="VEuPathDB" id="FungiDB:GGTG_11704"/>
<name>J3PDY1_GAET3</name>
<feature type="domain" description="AMP-dependent synthetase/ligase" evidence="1">
    <location>
        <begin position="48"/>
        <end position="423"/>
    </location>
</feature>
<gene>
    <name evidence="4" type="primary">20352162</name>
    <name evidence="3" type="ORF">GGTG_11704</name>
</gene>
<dbReference type="PANTHER" id="PTHR24096">
    <property type="entry name" value="LONG-CHAIN-FATTY-ACID--COA LIGASE"/>
    <property type="match status" value="1"/>
</dbReference>
<organism evidence="3">
    <name type="scientific">Gaeumannomyces tritici (strain R3-111a-1)</name>
    <name type="common">Wheat and barley take-all root rot fungus</name>
    <name type="synonym">Gaeumannomyces graminis var. tritici</name>
    <dbReference type="NCBI Taxonomy" id="644352"/>
    <lineage>
        <taxon>Eukaryota</taxon>
        <taxon>Fungi</taxon>
        <taxon>Dikarya</taxon>
        <taxon>Ascomycota</taxon>
        <taxon>Pezizomycotina</taxon>
        <taxon>Sordariomycetes</taxon>
        <taxon>Sordariomycetidae</taxon>
        <taxon>Magnaporthales</taxon>
        <taxon>Magnaporthaceae</taxon>
        <taxon>Gaeumannomyces</taxon>
    </lineage>
</organism>
<evidence type="ECO:0000313" key="5">
    <source>
        <dbReference type="Proteomes" id="UP000006039"/>
    </source>
</evidence>
<reference evidence="3" key="2">
    <citation type="submission" date="2010-07" db="EMBL/GenBank/DDBJ databases">
        <authorList>
            <consortium name="The Broad Institute Genome Sequencing Platform"/>
            <consortium name="Broad Institute Genome Sequencing Center for Infectious Disease"/>
            <person name="Ma L.-J."/>
            <person name="Dead R."/>
            <person name="Young S."/>
            <person name="Zeng Q."/>
            <person name="Koehrsen M."/>
            <person name="Alvarado L."/>
            <person name="Berlin A."/>
            <person name="Chapman S.B."/>
            <person name="Chen Z."/>
            <person name="Freedman E."/>
            <person name="Gellesch M."/>
            <person name="Goldberg J."/>
            <person name="Griggs A."/>
            <person name="Gujja S."/>
            <person name="Heilman E.R."/>
            <person name="Heiman D."/>
            <person name="Hepburn T."/>
            <person name="Howarth C."/>
            <person name="Jen D."/>
            <person name="Larson L."/>
            <person name="Mehta T."/>
            <person name="Neiman D."/>
            <person name="Pearson M."/>
            <person name="Roberts A."/>
            <person name="Saif S."/>
            <person name="Shea T."/>
            <person name="Shenoy N."/>
            <person name="Sisk P."/>
            <person name="Stolte C."/>
            <person name="Sykes S."/>
            <person name="Walk T."/>
            <person name="White J."/>
            <person name="Yandava C."/>
            <person name="Haas B."/>
            <person name="Nusbaum C."/>
            <person name="Birren B."/>
        </authorList>
    </citation>
    <scope>NUCLEOTIDE SEQUENCE</scope>
    <source>
        <strain evidence="3">R3-111a-1</strain>
    </source>
</reference>
<evidence type="ECO:0000313" key="4">
    <source>
        <dbReference type="EnsemblFungi" id="EJT70681"/>
    </source>
</evidence>
<reference evidence="4" key="4">
    <citation type="journal article" date="2015" name="G3 (Bethesda)">
        <title>Genome sequences of three phytopathogenic species of the Magnaporthaceae family of fungi.</title>
        <authorList>
            <person name="Okagaki L.H."/>
            <person name="Nunes C.C."/>
            <person name="Sailsbery J."/>
            <person name="Clay B."/>
            <person name="Brown D."/>
            <person name="John T."/>
            <person name="Oh Y."/>
            <person name="Young N."/>
            <person name="Fitzgerald M."/>
            <person name="Haas B.J."/>
            <person name="Zeng Q."/>
            <person name="Young S."/>
            <person name="Adiconis X."/>
            <person name="Fan L."/>
            <person name="Levin J.Z."/>
            <person name="Mitchell T.K."/>
            <person name="Okubara P.A."/>
            <person name="Farman M.L."/>
            <person name="Kohn L.M."/>
            <person name="Birren B."/>
            <person name="Ma L.-J."/>
            <person name="Dean R.A."/>
        </authorList>
    </citation>
    <scope>NUCLEOTIDE SEQUENCE</scope>
    <source>
        <strain evidence="4">R3-111a-1</strain>
    </source>
</reference>
<evidence type="ECO:0000313" key="3">
    <source>
        <dbReference type="EMBL" id="EJT70681.1"/>
    </source>
</evidence>
<dbReference type="RefSeq" id="XP_009227859.1">
    <property type="nucleotide sequence ID" value="XM_009229595.1"/>
</dbReference>
<dbReference type="InterPro" id="IPR025110">
    <property type="entry name" value="AMP-bd_C"/>
</dbReference>
<reference evidence="4" key="5">
    <citation type="submission" date="2018-04" db="UniProtKB">
        <authorList>
            <consortium name="EnsemblFungi"/>
        </authorList>
    </citation>
    <scope>IDENTIFICATION</scope>
    <source>
        <strain evidence="4">R3-111a-1</strain>
    </source>
</reference>
<dbReference type="EMBL" id="GL385401">
    <property type="protein sequence ID" value="EJT70681.1"/>
    <property type="molecule type" value="Genomic_DNA"/>
</dbReference>
<dbReference type="Pfam" id="PF13193">
    <property type="entry name" value="AMP-binding_C"/>
    <property type="match status" value="1"/>
</dbReference>
<dbReference type="EnsemblFungi" id="EJT70681">
    <property type="protein sequence ID" value="EJT70681"/>
    <property type="gene ID" value="GGTG_11704"/>
</dbReference>
<dbReference type="GeneID" id="20352162"/>
<dbReference type="PANTHER" id="PTHR24096:SF422">
    <property type="entry name" value="BCDNA.GH02901"/>
    <property type="match status" value="1"/>
</dbReference>
<dbReference type="eggNOG" id="KOG1176">
    <property type="taxonomic scope" value="Eukaryota"/>
</dbReference>
<evidence type="ECO:0000259" key="2">
    <source>
        <dbReference type="Pfam" id="PF13193"/>
    </source>
</evidence>
<dbReference type="GO" id="GO:0016405">
    <property type="term" value="F:CoA-ligase activity"/>
    <property type="evidence" value="ECO:0007669"/>
    <property type="project" value="TreeGrafter"/>
</dbReference>
<accession>J3PDY1</accession>
<dbReference type="PROSITE" id="PS00455">
    <property type="entry name" value="AMP_BINDING"/>
    <property type="match status" value="1"/>
</dbReference>
<dbReference type="InterPro" id="IPR000873">
    <property type="entry name" value="AMP-dep_synth/lig_dom"/>
</dbReference>
<dbReference type="InterPro" id="IPR020845">
    <property type="entry name" value="AMP-binding_CS"/>
</dbReference>
<feature type="domain" description="AMP-binding enzyme C-terminal" evidence="2">
    <location>
        <begin position="481"/>
        <end position="564"/>
    </location>
</feature>
<evidence type="ECO:0008006" key="6">
    <source>
        <dbReference type="Google" id="ProtNLM"/>
    </source>
</evidence>
<proteinExistence type="predicted"/>
<dbReference type="OrthoDB" id="6509636at2759"/>
<protein>
    <recommendedName>
        <fullName evidence="6">4-coumarate-CoA ligase 2</fullName>
    </recommendedName>
</protein>
<dbReference type="HOGENOM" id="CLU_000022_59_2_1"/>
<evidence type="ECO:0000259" key="1">
    <source>
        <dbReference type="Pfam" id="PF00501"/>
    </source>
</evidence>
<keyword evidence="5" id="KW-1185">Reference proteome</keyword>
<dbReference type="Gene3D" id="3.40.50.12780">
    <property type="entry name" value="N-terminal domain of ligase-like"/>
    <property type="match status" value="1"/>
</dbReference>
<reference evidence="5" key="1">
    <citation type="submission" date="2010-07" db="EMBL/GenBank/DDBJ databases">
        <title>The genome sequence of Gaeumannomyces graminis var. tritici strain R3-111a-1.</title>
        <authorList>
            <consortium name="The Broad Institute Genome Sequencing Platform"/>
            <person name="Ma L.-J."/>
            <person name="Dead R."/>
            <person name="Young S."/>
            <person name="Zeng Q."/>
            <person name="Koehrsen M."/>
            <person name="Alvarado L."/>
            <person name="Berlin A."/>
            <person name="Chapman S.B."/>
            <person name="Chen Z."/>
            <person name="Freedman E."/>
            <person name="Gellesch M."/>
            <person name="Goldberg J."/>
            <person name="Griggs A."/>
            <person name="Gujja S."/>
            <person name="Heilman E.R."/>
            <person name="Heiman D."/>
            <person name="Hepburn T."/>
            <person name="Howarth C."/>
            <person name="Jen D."/>
            <person name="Larson L."/>
            <person name="Mehta T."/>
            <person name="Neiman D."/>
            <person name="Pearson M."/>
            <person name="Roberts A."/>
            <person name="Saif S."/>
            <person name="Shea T."/>
            <person name="Shenoy N."/>
            <person name="Sisk P."/>
            <person name="Stolte C."/>
            <person name="Sykes S."/>
            <person name="Walk T."/>
            <person name="White J."/>
            <person name="Yandava C."/>
            <person name="Haas B."/>
            <person name="Nusbaum C."/>
            <person name="Birren B."/>
        </authorList>
    </citation>
    <scope>NUCLEOTIDE SEQUENCE [LARGE SCALE GENOMIC DNA]</scope>
    <source>
        <strain evidence="5">R3-111a-1</strain>
    </source>
</reference>
<dbReference type="InterPro" id="IPR045851">
    <property type="entry name" value="AMP-bd_C_sf"/>
</dbReference>
<dbReference type="STRING" id="644352.J3PDY1"/>
<dbReference type="SUPFAM" id="SSF56801">
    <property type="entry name" value="Acetyl-CoA synthetase-like"/>
    <property type="match status" value="1"/>
</dbReference>